<gene>
    <name evidence="5" type="ORF">BJ508DRAFT_413646</name>
</gene>
<dbReference type="PANTHER" id="PTHR24322">
    <property type="entry name" value="PKSB"/>
    <property type="match status" value="1"/>
</dbReference>
<keyword evidence="6" id="KW-1185">Reference proteome</keyword>
<dbReference type="InterPro" id="IPR036291">
    <property type="entry name" value="NAD(P)-bd_dom_sf"/>
</dbReference>
<reference evidence="5 6" key="1">
    <citation type="journal article" date="2018" name="Nat. Ecol. Evol.">
        <title>Pezizomycetes genomes reveal the molecular basis of ectomycorrhizal truffle lifestyle.</title>
        <authorList>
            <person name="Murat C."/>
            <person name="Payen T."/>
            <person name="Noel B."/>
            <person name="Kuo A."/>
            <person name="Morin E."/>
            <person name="Chen J."/>
            <person name="Kohler A."/>
            <person name="Krizsan K."/>
            <person name="Balestrini R."/>
            <person name="Da Silva C."/>
            <person name="Montanini B."/>
            <person name="Hainaut M."/>
            <person name="Levati E."/>
            <person name="Barry K.W."/>
            <person name="Belfiori B."/>
            <person name="Cichocki N."/>
            <person name="Clum A."/>
            <person name="Dockter R.B."/>
            <person name="Fauchery L."/>
            <person name="Guy J."/>
            <person name="Iotti M."/>
            <person name="Le Tacon F."/>
            <person name="Lindquist E.A."/>
            <person name="Lipzen A."/>
            <person name="Malagnac F."/>
            <person name="Mello A."/>
            <person name="Molinier V."/>
            <person name="Miyauchi S."/>
            <person name="Poulain J."/>
            <person name="Riccioni C."/>
            <person name="Rubini A."/>
            <person name="Sitrit Y."/>
            <person name="Splivallo R."/>
            <person name="Traeger S."/>
            <person name="Wang M."/>
            <person name="Zifcakova L."/>
            <person name="Wipf D."/>
            <person name="Zambonelli A."/>
            <person name="Paolocci F."/>
            <person name="Nowrousian M."/>
            <person name="Ottonello S."/>
            <person name="Baldrian P."/>
            <person name="Spatafora J.W."/>
            <person name="Henrissat B."/>
            <person name="Nagy L.G."/>
            <person name="Aury J.M."/>
            <person name="Wincker P."/>
            <person name="Grigoriev I.V."/>
            <person name="Bonfante P."/>
            <person name="Martin F.M."/>
        </authorList>
    </citation>
    <scope>NUCLEOTIDE SEQUENCE [LARGE SCALE GENOMIC DNA]</scope>
    <source>
        <strain evidence="5 6">RN42</strain>
    </source>
</reference>
<dbReference type="AlphaFoldDB" id="A0A3N4IAZ1"/>
<keyword evidence="2" id="KW-0521">NADP</keyword>
<dbReference type="EMBL" id="ML119666">
    <property type="protein sequence ID" value="RPA83255.1"/>
    <property type="molecule type" value="Genomic_DNA"/>
</dbReference>
<dbReference type="InterPro" id="IPR020904">
    <property type="entry name" value="Sc_DH/Rdtase_CS"/>
</dbReference>
<dbReference type="Gene3D" id="3.40.50.720">
    <property type="entry name" value="NAD(P)-binding Rossmann-like Domain"/>
    <property type="match status" value="1"/>
</dbReference>
<dbReference type="PRINTS" id="PR00081">
    <property type="entry name" value="GDHRDH"/>
</dbReference>
<dbReference type="GO" id="GO:0016616">
    <property type="term" value="F:oxidoreductase activity, acting on the CH-OH group of donors, NAD or NADP as acceptor"/>
    <property type="evidence" value="ECO:0007669"/>
    <property type="project" value="TreeGrafter"/>
</dbReference>
<proteinExistence type="inferred from homology"/>
<protein>
    <submittedName>
        <fullName evidence="5">NAD(P)-binding protein</fullName>
    </submittedName>
</protein>
<dbReference type="STRING" id="1160509.A0A3N4IAZ1"/>
<evidence type="ECO:0000313" key="6">
    <source>
        <dbReference type="Proteomes" id="UP000275078"/>
    </source>
</evidence>
<dbReference type="PANTHER" id="PTHR24322:SF736">
    <property type="entry name" value="RETINOL DEHYDROGENASE 10"/>
    <property type="match status" value="1"/>
</dbReference>
<dbReference type="OrthoDB" id="5840532at2759"/>
<dbReference type="PRINTS" id="PR00080">
    <property type="entry name" value="SDRFAMILY"/>
</dbReference>
<dbReference type="CDD" id="cd05339">
    <property type="entry name" value="17beta-HSDXI-like_SDR_c"/>
    <property type="match status" value="1"/>
</dbReference>
<accession>A0A3N4IAZ1</accession>
<dbReference type="InterPro" id="IPR002347">
    <property type="entry name" value="SDR_fam"/>
</dbReference>
<dbReference type="SUPFAM" id="SSF51735">
    <property type="entry name" value="NAD(P)-binding Rossmann-fold domains"/>
    <property type="match status" value="1"/>
</dbReference>
<sequence length="345" mass="37616">MPYLPEDKPWYHAITIDLILRVLSHTFLNPIFACLAPLTMRAQNFHYEDPAMQVCMAYAVTLNLFWIAKQFNTRLAWGTKRSFDWSEEVVVITGGSSGLGLLMSQIYDMRGVTVAVLDKVPPEGEGRGVAWYKCDVGNKEEVYKVAQRVKEECGDPTILINNAAVAYGGSILDVPDEQVEDTMRSNVLGHFWTIKAFLPAMLKNNKGTIVTVSSVASVIAPAKTTAYSASKAAVRQLHDALAAELRGTDIKTLLVLPGQMSTPLFKGVKTPSAFFAPVLEAVDVAREVVGLVDAGRSGEWAGPAYVGWINWYTILPGAIKRLARSLSGADGGMETFVGRSGKKDE</sequence>
<evidence type="ECO:0000313" key="5">
    <source>
        <dbReference type="EMBL" id="RPA83255.1"/>
    </source>
</evidence>
<name>A0A3N4IAZ1_ASCIM</name>
<evidence type="ECO:0000256" key="1">
    <source>
        <dbReference type="ARBA" id="ARBA00006484"/>
    </source>
</evidence>
<comment type="similarity">
    <text evidence="1 4">Belongs to the short-chain dehydrogenases/reductases (SDR) family.</text>
</comment>
<keyword evidence="3" id="KW-0560">Oxidoreductase</keyword>
<evidence type="ECO:0000256" key="3">
    <source>
        <dbReference type="ARBA" id="ARBA00023002"/>
    </source>
</evidence>
<evidence type="ECO:0000256" key="4">
    <source>
        <dbReference type="RuleBase" id="RU000363"/>
    </source>
</evidence>
<evidence type="ECO:0000256" key="2">
    <source>
        <dbReference type="ARBA" id="ARBA00022857"/>
    </source>
</evidence>
<dbReference type="Proteomes" id="UP000275078">
    <property type="component" value="Unassembled WGS sequence"/>
</dbReference>
<organism evidence="5 6">
    <name type="scientific">Ascobolus immersus RN42</name>
    <dbReference type="NCBI Taxonomy" id="1160509"/>
    <lineage>
        <taxon>Eukaryota</taxon>
        <taxon>Fungi</taxon>
        <taxon>Dikarya</taxon>
        <taxon>Ascomycota</taxon>
        <taxon>Pezizomycotina</taxon>
        <taxon>Pezizomycetes</taxon>
        <taxon>Pezizales</taxon>
        <taxon>Ascobolaceae</taxon>
        <taxon>Ascobolus</taxon>
    </lineage>
</organism>
<dbReference type="Pfam" id="PF00106">
    <property type="entry name" value="adh_short"/>
    <property type="match status" value="1"/>
</dbReference>
<dbReference type="PROSITE" id="PS00061">
    <property type="entry name" value="ADH_SHORT"/>
    <property type="match status" value="1"/>
</dbReference>